<proteinExistence type="predicted"/>
<evidence type="ECO:0000313" key="2">
    <source>
        <dbReference type="EMBL" id="CAB4199508.1"/>
    </source>
</evidence>
<reference evidence="1" key="1">
    <citation type="submission" date="2020-05" db="EMBL/GenBank/DDBJ databases">
        <authorList>
            <person name="Chiriac C."/>
            <person name="Salcher M."/>
            <person name="Ghai R."/>
            <person name="Kavagutti S V."/>
        </authorList>
    </citation>
    <scope>NUCLEOTIDE SEQUENCE</scope>
</reference>
<name>A0A6J5QDN9_9CAUD</name>
<protein>
    <submittedName>
        <fullName evidence="1">Uncharacterized protein</fullName>
    </submittedName>
</protein>
<gene>
    <name evidence="1" type="ORF">UFOVP1083_5</name>
    <name evidence="2" type="ORF">UFOVP1327_48</name>
</gene>
<evidence type="ECO:0000313" key="1">
    <source>
        <dbReference type="EMBL" id="CAB4182529.1"/>
    </source>
</evidence>
<accession>A0A6J5QDN9</accession>
<dbReference type="EMBL" id="LR797036">
    <property type="protein sequence ID" value="CAB4182529.1"/>
    <property type="molecule type" value="Genomic_DNA"/>
</dbReference>
<organism evidence="1">
    <name type="scientific">uncultured Caudovirales phage</name>
    <dbReference type="NCBI Taxonomy" id="2100421"/>
    <lineage>
        <taxon>Viruses</taxon>
        <taxon>Duplodnaviria</taxon>
        <taxon>Heunggongvirae</taxon>
        <taxon>Uroviricota</taxon>
        <taxon>Caudoviricetes</taxon>
        <taxon>Peduoviridae</taxon>
        <taxon>Maltschvirus</taxon>
        <taxon>Maltschvirus maltsch</taxon>
    </lineage>
</organism>
<sequence>MEVDEYRPATLLTDWLSKYGYGKNRSTGENAVQMCYAHLSEWDGSDWVSRWSMTGADGDPEITIHQSFMELCEMLKKSEGQGSRAMRVNALLMVTHGHGTFGAEHPDTGELMTWDNFSDDMKQKASDAEPVIARQAGRPIPCRMVNIITPSGLGADVSIFFDGQDEPEVQTVEQWTGDGVEPEAMGKVDEVLSQLFAFLYFLREVVVSGEPLNVDGLMTTAMNNLDNPMGKQMMALILRGIADGFANGFGDDDDDE</sequence>
<dbReference type="EMBL" id="LR797277">
    <property type="protein sequence ID" value="CAB4199508.1"/>
    <property type="molecule type" value="Genomic_DNA"/>
</dbReference>